<dbReference type="Gene3D" id="3.80.10.10">
    <property type="entry name" value="Ribonuclease Inhibitor"/>
    <property type="match status" value="1"/>
</dbReference>
<accession>A0A6H9YGY6</accession>
<evidence type="ECO:0000313" key="2">
    <source>
        <dbReference type="Proteomes" id="UP000468735"/>
    </source>
</evidence>
<organism evidence="1 2">
    <name type="scientific">Actinomadura rudentiformis</name>
    <dbReference type="NCBI Taxonomy" id="359158"/>
    <lineage>
        <taxon>Bacteria</taxon>
        <taxon>Bacillati</taxon>
        <taxon>Actinomycetota</taxon>
        <taxon>Actinomycetes</taxon>
        <taxon>Streptosporangiales</taxon>
        <taxon>Thermomonosporaceae</taxon>
        <taxon>Actinomadura</taxon>
    </lineage>
</organism>
<dbReference type="Proteomes" id="UP000468735">
    <property type="component" value="Unassembled WGS sequence"/>
</dbReference>
<dbReference type="EMBL" id="WBMT01000016">
    <property type="protein sequence ID" value="KAB2344301.1"/>
    <property type="molecule type" value="Genomic_DNA"/>
</dbReference>
<reference evidence="1 2" key="1">
    <citation type="submission" date="2019-09" db="EMBL/GenBank/DDBJ databases">
        <title>Actinomadura physcomitrii sp. nov., a novel actinomycete isolated from moss [Physcomitrium sphaericum (Ludw) Fuernr].</title>
        <authorList>
            <person name="Zhuang X."/>
            <person name="Liu C."/>
        </authorList>
    </citation>
    <scope>NUCLEOTIDE SEQUENCE [LARGE SCALE GENOMIC DNA]</scope>
    <source>
        <strain evidence="1 2">HMC1</strain>
    </source>
</reference>
<protein>
    <recommendedName>
        <fullName evidence="3">Leucine-rich repeat domain-containing protein</fullName>
    </recommendedName>
</protein>
<gene>
    <name evidence="1" type="ORF">F8566_30590</name>
</gene>
<comment type="caution">
    <text evidence="1">The sequence shown here is derived from an EMBL/GenBank/DDBJ whole genome shotgun (WGS) entry which is preliminary data.</text>
</comment>
<evidence type="ECO:0000313" key="1">
    <source>
        <dbReference type="EMBL" id="KAB2344301.1"/>
    </source>
</evidence>
<name>A0A6H9YGY6_9ACTN</name>
<dbReference type="AlphaFoldDB" id="A0A6H9YGY6"/>
<keyword evidence="2" id="KW-1185">Reference proteome</keyword>
<sequence length="376" mass="41017">MTPEIILSLFPRNQIIEFGGLPVLDVVPSRASWEMRERAAAELERLGEPVPPHLEPDEDDDAARLAAALDDPGSVAWWLPLVAWEDGGFRYADEYLAGLVEQVGGEAFTTLVIGGTFDHGRVEGDAEEPITAPRPGVYLTPPGGDRYVDDDATVLSHAVHALARRAVDLQNLRALFIGEIDDDQLFSGAELDVAALLEAFPRLEELALCAQLGMRFRASGHTGLRRLALHGVMVADEIENVAACRLPALEHLELWSTEDFGDAQDPGERAALGELFASGTLPRLRHLGLREFTFIDDMVEQLAASPLLPRLDSLDLSHSLLTDKGAQALMNADGFRGLSRLRLRRHCMYAEMTETVRRAFAGAGVDVDVSDGRRAG</sequence>
<dbReference type="SUPFAM" id="SSF52047">
    <property type="entry name" value="RNI-like"/>
    <property type="match status" value="1"/>
</dbReference>
<dbReference type="OrthoDB" id="9781345at2"/>
<dbReference type="InterPro" id="IPR032675">
    <property type="entry name" value="LRR_dom_sf"/>
</dbReference>
<evidence type="ECO:0008006" key="3">
    <source>
        <dbReference type="Google" id="ProtNLM"/>
    </source>
</evidence>
<dbReference type="RefSeq" id="WP_151565328.1">
    <property type="nucleotide sequence ID" value="NZ_WBMT01000016.1"/>
</dbReference>
<proteinExistence type="predicted"/>